<feature type="transmembrane region" description="Helical" evidence="1">
    <location>
        <begin position="206"/>
        <end position="230"/>
    </location>
</feature>
<accession>A0A9D2QES0</accession>
<dbReference type="InterPro" id="IPR052734">
    <property type="entry name" value="Nod_factor_acetyltransferase"/>
</dbReference>
<dbReference type="GO" id="GO:0016747">
    <property type="term" value="F:acyltransferase activity, transferring groups other than amino-acyl groups"/>
    <property type="evidence" value="ECO:0007669"/>
    <property type="project" value="InterPro"/>
</dbReference>
<proteinExistence type="predicted"/>
<sequence>MQPPAVKAPTFTGGDRLLWADCAKGMSIIAVCYMHVVTGVPGASETAWSWLNDVMDPVRMPMFFLVSGLFAHRVIERTLGDLWYRRLWFLLVPYLVFTPFVSATRLVIDDNFSVPTLLRTIIVGDPGVWFLYVLMVFNILACLTRRLAPWGAVALSVVPALVVALTQMASYNEITHITQYLPAFFLGLHFRAVFLRLATLAKDVRVIVAVAALYIGWEWLHGTVADHLALGGWTASDDSVMSLMDLVRTVTAVPLAIVVAVWISWIPGIRRVFAAIGRNTLPIYVSHQIFLYLVNVRLLPWLAQYDPDTFGVVMELHQQVVLGLLTCALSGYVFYLLGKVPFIRWILYPPPLPRRPRRHPRVETD</sequence>
<evidence type="ECO:0000313" key="4">
    <source>
        <dbReference type="Proteomes" id="UP000823858"/>
    </source>
</evidence>
<comment type="caution">
    <text evidence="3">The sequence shown here is derived from an EMBL/GenBank/DDBJ whole genome shotgun (WGS) entry which is preliminary data.</text>
</comment>
<feature type="transmembrane region" description="Helical" evidence="1">
    <location>
        <begin position="320"/>
        <end position="338"/>
    </location>
</feature>
<gene>
    <name evidence="3" type="ORF">H9751_12090</name>
</gene>
<feature type="transmembrane region" description="Helical" evidence="1">
    <location>
        <begin position="177"/>
        <end position="194"/>
    </location>
</feature>
<protein>
    <submittedName>
        <fullName evidence="3">Acyltransferase family protein</fullName>
    </submittedName>
</protein>
<feature type="transmembrane region" description="Helical" evidence="1">
    <location>
        <begin position="281"/>
        <end position="300"/>
    </location>
</feature>
<feature type="transmembrane region" description="Helical" evidence="1">
    <location>
        <begin position="150"/>
        <end position="171"/>
    </location>
</feature>
<dbReference type="Proteomes" id="UP000823858">
    <property type="component" value="Unassembled WGS sequence"/>
</dbReference>
<feature type="transmembrane region" description="Helical" evidence="1">
    <location>
        <begin position="58"/>
        <end position="75"/>
    </location>
</feature>
<dbReference type="Pfam" id="PF01757">
    <property type="entry name" value="Acyl_transf_3"/>
    <property type="match status" value="1"/>
</dbReference>
<feature type="transmembrane region" description="Helical" evidence="1">
    <location>
        <begin position="120"/>
        <end position="143"/>
    </location>
</feature>
<keyword evidence="3" id="KW-0808">Transferase</keyword>
<dbReference type="PANTHER" id="PTHR37312:SF1">
    <property type="entry name" value="MEMBRANE-BOUND ACYLTRANSFERASE YKRP-RELATED"/>
    <property type="match status" value="1"/>
</dbReference>
<feature type="transmembrane region" description="Helical" evidence="1">
    <location>
        <begin position="87"/>
        <end position="108"/>
    </location>
</feature>
<keyword evidence="3" id="KW-0012">Acyltransferase</keyword>
<feature type="domain" description="Acyltransferase 3" evidence="2">
    <location>
        <begin position="18"/>
        <end position="331"/>
    </location>
</feature>
<dbReference type="PANTHER" id="PTHR37312">
    <property type="entry name" value="MEMBRANE-BOUND ACYLTRANSFERASE YKRP-RELATED"/>
    <property type="match status" value="1"/>
</dbReference>
<organism evidence="3 4">
    <name type="scientific">Candidatus Corynebacterium faecigallinarum</name>
    <dbReference type="NCBI Taxonomy" id="2838528"/>
    <lineage>
        <taxon>Bacteria</taxon>
        <taxon>Bacillati</taxon>
        <taxon>Actinomycetota</taxon>
        <taxon>Actinomycetes</taxon>
        <taxon>Mycobacteriales</taxon>
        <taxon>Corynebacteriaceae</taxon>
        <taxon>Corynebacterium</taxon>
    </lineage>
</organism>
<dbReference type="EMBL" id="DWVP01000024">
    <property type="protein sequence ID" value="HJC86251.1"/>
    <property type="molecule type" value="Genomic_DNA"/>
</dbReference>
<evidence type="ECO:0000256" key="1">
    <source>
        <dbReference type="SAM" id="Phobius"/>
    </source>
</evidence>
<name>A0A9D2QES0_9CORY</name>
<feature type="transmembrane region" description="Helical" evidence="1">
    <location>
        <begin position="250"/>
        <end position="269"/>
    </location>
</feature>
<dbReference type="AlphaFoldDB" id="A0A9D2QES0"/>
<keyword evidence="1" id="KW-0472">Membrane</keyword>
<evidence type="ECO:0000313" key="3">
    <source>
        <dbReference type="EMBL" id="HJC86251.1"/>
    </source>
</evidence>
<reference evidence="3" key="2">
    <citation type="submission" date="2021-04" db="EMBL/GenBank/DDBJ databases">
        <authorList>
            <person name="Gilroy R."/>
        </authorList>
    </citation>
    <scope>NUCLEOTIDE SEQUENCE</scope>
    <source>
        <strain evidence="3">ChiHjej13B12-4958</strain>
    </source>
</reference>
<evidence type="ECO:0000259" key="2">
    <source>
        <dbReference type="Pfam" id="PF01757"/>
    </source>
</evidence>
<keyword evidence="1" id="KW-1133">Transmembrane helix</keyword>
<dbReference type="InterPro" id="IPR002656">
    <property type="entry name" value="Acyl_transf_3_dom"/>
</dbReference>
<keyword evidence="1" id="KW-0812">Transmembrane</keyword>
<reference evidence="3" key="1">
    <citation type="journal article" date="2021" name="PeerJ">
        <title>Extensive microbial diversity within the chicken gut microbiome revealed by metagenomics and culture.</title>
        <authorList>
            <person name="Gilroy R."/>
            <person name="Ravi A."/>
            <person name="Getino M."/>
            <person name="Pursley I."/>
            <person name="Horton D.L."/>
            <person name="Alikhan N.F."/>
            <person name="Baker D."/>
            <person name="Gharbi K."/>
            <person name="Hall N."/>
            <person name="Watson M."/>
            <person name="Adriaenssens E.M."/>
            <person name="Foster-Nyarko E."/>
            <person name="Jarju S."/>
            <person name="Secka A."/>
            <person name="Antonio M."/>
            <person name="Oren A."/>
            <person name="Chaudhuri R.R."/>
            <person name="La Ragione R."/>
            <person name="Hildebrand F."/>
            <person name="Pallen M.J."/>
        </authorList>
    </citation>
    <scope>NUCLEOTIDE SEQUENCE</scope>
    <source>
        <strain evidence="3">ChiHjej13B12-4958</strain>
    </source>
</reference>